<organism evidence="3 4">
    <name type="scientific">Candidimonas nitroreducens</name>
    <dbReference type="NCBI Taxonomy" id="683354"/>
    <lineage>
        <taxon>Bacteria</taxon>
        <taxon>Pseudomonadati</taxon>
        <taxon>Pseudomonadota</taxon>
        <taxon>Betaproteobacteria</taxon>
        <taxon>Burkholderiales</taxon>
        <taxon>Alcaligenaceae</taxon>
        <taxon>Candidimonas</taxon>
    </lineage>
</organism>
<dbReference type="Gene3D" id="1.10.1530.10">
    <property type="match status" value="1"/>
</dbReference>
<keyword evidence="4" id="KW-1185">Reference proteome</keyword>
<dbReference type="InterPro" id="IPR043143">
    <property type="entry name" value="Mal/L-sulf/L-lact_DH-like_NADP"/>
</dbReference>
<comment type="caution">
    <text evidence="3">The sequence shown here is derived from an EMBL/GenBank/DDBJ whole genome shotgun (WGS) entry which is preliminary data.</text>
</comment>
<dbReference type="InterPro" id="IPR003767">
    <property type="entry name" value="Malate/L-lactate_DH-like"/>
</dbReference>
<dbReference type="Pfam" id="PF02615">
    <property type="entry name" value="Ldh_2"/>
    <property type="match status" value="1"/>
</dbReference>
<reference evidence="4" key="1">
    <citation type="submission" date="2017-06" db="EMBL/GenBank/DDBJ databases">
        <title>Herbaspirillum phytohormonus sp. nov., isolated from the root nodule of Robinia pseudoacacia in lead-zinc mine.</title>
        <authorList>
            <person name="Fan M."/>
            <person name="Lin Y."/>
        </authorList>
    </citation>
    <scope>NUCLEOTIDE SEQUENCE [LARGE SCALE GENOMIC DNA]</scope>
    <source>
        <strain evidence="4">SC-089</strain>
    </source>
</reference>
<dbReference type="InterPro" id="IPR036111">
    <property type="entry name" value="Mal/L-sulfo/L-lacto_DH-like_sf"/>
</dbReference>
<dbReference type="RefSeq" id="WP_088602031.1">
    <property type="nucleotide sequence ID" value="NZ_NJIH01000002.1"/>
</dbReference>
<gene>
    <name evidence="3" type="ORF">CEY11_02995</name>
</gene>
<name>A0A225MZC5_9BURK</name>
<accession>A0A225MZC5</accession>
<evidence type="ECO:0000313" key="3">
    <source>
        <dbReference type="EMBL" id="OWT65883.1"/>
    </source>
</evidence>
<proteinExistence type="inferred from homology"/>
<dbReference type="Proteomes" id="UP000214603">
    <property type="component" value="Unassembled WGS sequence"/>
</dbReference>
<dbReference type="AlphaFoldDB" id="A0A225MZC5"/>
<dbReference type="SUPFAM" id="SSF89733">
    <property type="entry name" value="L-sulfolactate dehydrogenase-like"/>
    <property type="match status" value="1"/>
</dbReference>
<dbReference type="EMBL" id="NJIH01000002">
    <property type="protein sequence ID" value="OWT65883.1"/>
    <property type="molecule type" value="Genomic_DNA"/>
</dbReference>
<evidence type="ECO:0000256" key="1">
    <source>
        <dbReference type="ARBA" id="ARBA00006056"/>
    </source>
</evidence>
<dbReference type="InterPro" id="IPR043144">
    <property type="entry name" value="Mal/L-sulf/L-lact_DH-like_ah"/>
</dbReference>
<dbReference type="PANTHER" id="PTHR11091:SF0">
    <property type="entry name" value="MALATE DEHYDROGENASE"/>
    <property type="match status" value="1"/>
</dbReference>
<protein>
    <submittedName>
        <fullName evidence="3">Sulfolactate dehydrogenase</fullName>
    </submittedName>
</protein>
<dbReference type="Gene3D" id="3.30.1370.60">
    <property type="entry name" value="Hypothetical oxidoreductase yiak, domain 2"/>
    <property type="match status" value="1"/>
</dbReference>
<sequence>MSMLVECEALRDWVKGILCRAGAPAPQASCVAHILLRTDSRGVRTHGVTRLASYVEKLRSGEVNPDPQISSHSISPNTMLLEADGAFGQVAMSEALRLGVQGLDTGDMRALLIRECGHLGALGLYALMAAEQGYFSVVAQRTPALMALPGFEHPAVGNNPIAFGCPISGADPLVFDMACSVAARGHILLRARSGEPIPEGWALDAHGEPTTEAAAALGGALLPSAGHKGMGIAMLVECLSAGLLASERSIAALRSETGVAIQGAVGRQGAFMLLINQRVLSRGYFDAYMSQWAGQYRRKGGVDARLPGARGAELEREVRRRGSLDISEDLYRELCGLAAQFGLNFPAAALA</sequence>
<keyword evidence="2" id="KW-0560">Oxidoreductase</keyword>
<dbReference type="PANTHER" id="PTHR11091">
    <property type="entry name" value="OXIDOREDUCTASE-RELATED"/>
    <property type="match status" value="1"/>
</dbReference>
<dbReference type="GO" id="GO:0016491">
    <property type="term" value="F:oxidoreductase activity"/>
    <property type="evidence" value="ECO:0007669"/>
    <property type="project" value="UniProtKB-KW"/>
</dbReference>
<evidence type="ECO:0000313" key="4">
    <source>
        <dbReference type="Proteomes" id="UP000214603"/>
    </source>
</evidence>
<evidence type="ECO:0000256" key="2">
    <source>
        <dbReference type="ARBA" id="ARBA00023002"/>
    </source>
</evidence>
<dbReference type="OrthoDB" id="924592at2"/>
<comment type="similarity">
    <text evidence="1">Belongs to the LDH2/MDH2 oxidoreductase family.</text>
</comment>